<evidence type="ECO:0000313" key="4">
    <source>
        <dbReference type="EMBL" id="GAL32809.1"/>
    </source>
</evidence>
<feature type="signal peptide" evidence="3">
    <location>
        <begin position="1"/>
        <end position="19"/>
    </location>
</feature>
<comment type="similarity">
    <text evidence="1">Belongs to the peptidase S13 family.</text>
</comment>
<dbReference type="GO" id="GO:0006508">
    <property type="term" value="P:proteolysis"/>
    <property type="evidence" value="ECO:0007669"/>
    <property type="project" value="InterPro"/>
</dbReference>
<dbReference type="GO" id="GO:0009002">
    <property type="term" value="F:serine-type D-Ala-D-Ala carboxypeptidase activity"/>
    <property type="evidence" value="ECO:0007669"/>
    <property type="project" value="UniProtKB-EC"/>
</dbReference>
<dbReference type="NCBIfam" id="NF008322">
    <property type="entry name" value="PRK11113.1"/>
    <property type="match status" value="1"/>
</dbReference>
<name>A0A090T240_9VIBR</name>
<dbReference type="PANTHER" id="PTHR30023:SF0">
    <property type="entry name" value="PENICILLIN-SENSITIVE CARBOXYPEPTIDASE A"/>
    <property type="match status" value="1"/>
</dbReference>
<comment type="caution">
    <text evidence="4">The sequence shown here is derived from an EMBL/GenBank/DDBJ whole genome shotgun (WGS) entry which is preliminary data.</text>
</comment>
<dbReference type="PRINTS" id="PR00922">
    <property type="entry name" value="DADACBPTASE3"/>
</dbReference>
<dbReference type="InterPro" id="IPR012338">
    <property type="entry name" value="Beta-lactam/transpept-like"/>
</dbReference>
<dbReference type="InterPro" id="IPR000667">
    <property type="entry name" value="Peptidase_S13"/>
</dbReference>
<gene>
    <name evidence="4" type="ORF">JCM19240_6241</name>
</gene>
<dbReference type="GO" id="GO:0000270">
    <property type="term" value="P:peptidoglycan metabolic process"/>
    <property type="evidence" value="ECO:0007669"/>
    <property type="project" value="TreeGrafter"/>
</dbReference>
<dbReference type="MEROPS" id="S13.001"/>
<evidence type="ECO:0000256" key="2">
    <source>
        <dbReference type="ARBA" id="ARBA00022801"/>
    </source>
</evidence>
<keyword evidence="2 4" id="KW-0378">Hydrolase</keyword>
<protein>
    <submittedName>
        <fullName evidence="4">D-alanyl-D-alanine carboxypeptidase</fullName>
        <ecNumber evidence="4">3.4.16.4</ecNumber>
    </submittedName>
</protein>
<accession>A0A090T240</accession>
<proteinExistence type="inferred from homology"/>
<dbReference type="Proteomes" id="UP000029224">
    <property type="component" value="Unassembled WGS sequence"/>
</dbReference>
<keyword evidence="3" id="KW-0732">Signal</keyword>
<reference evidence="4 5" key="1">
    <citation type="submission" date="2014-09" db="EMBL/GenBank/DDBJ databases">
        <title>Vibrio maritimus JCM 19240. (C210) whole genome shotgun sequence.</title>
        <authorList>
            <person name="Sawabe T."/>
            <person name="Meirelles P."/>
            <person name="Nakanishi M."/>
            <person name="Sayaka M."/>
            <person name="Hattori M."/>
            <person name="Ohkuma M."/>
        </authorList>
    </citation>
    <scope>NUCLEOTIDE SEQUENCE [LARGE SCALE GENOMIC DNA]</scope>
    <source>
        <strain evidence="4 5">JCM 19240</strain>
    </source>
</reference>
<reference evidence="4 5" key="2">
    <citation type="submission" date="2014-09" db="EMBL/GenBank/DDBJ databases">
        <authorList>
            <consortium name="NBRP consortium"/>
            <person name="Sawabe T."/>
            <person name="Meirelles P."/>
            <person name="Nakanishi M."/>
            <person name="Sayaka M."/>
            <person name="Hattori M."/>
            <person name="Ohkuma M."/>
        </authorList>
    </citation>
    <scope>NUCLEOTIDE SEQUENCE [LARGE SCALE GENOMIC DNA]</scope>
    <source>
        <strain evidence="4 5">JCM 19240</strain>
    </source>
</reference>
<evidence type="ECO:0000313" key="5">
    <source>
        <dbReference type="Proteomes" id="UP000029224"/>
    </source>
</evidence>
<dbReference type="OrthoDB" id="9802627at2"/>
<keyword evidence="4" id="KW-0645">Protease</keyword>
<dbReference type="PANTHER" id="PTHR30023">
    <property type="entry name" value="D-ALANYL-D-ALANINE CARBOXYPEPTIDASE"/>
    <property type="match status" value="1"/>
</dbReference>
<dbReference type="EC" id="3.4.16.4" evidence="4"/>
<dbReference type="NCBIfam" id="TIGR00666">
    <property type="entry name" value="PBP4"/>
    <property type="match status" value="1"/>
</dbReference>
<keyword evidence="4" id="KW-0121">Carboxypeptidase</keyword>
<evidence type="ECO:0000256" key="3">
    <source>
        <dbReference type="SAM" id="SignalP"/>
    </source>
</evidence>
<sequence>MTAKLSLTCLLIFSAATFADGADATKHLPYGSRSAHLIAPLSAPQQALVEYNTEQFFPPASTLKVVTALAAKLALPDSFRFETTLYTSGNDLIIKYSGDPTFSRASLTTMLKQAKSEVGTRFNNVWLDDSVFTGYQRGVGWPWDILGVCYSAPASAITLDGNCVQGALYTNKNGTTRINVPSHQPISASTSVKSVSKEYQEQSHCDLQLEVSPNNQYSLSGCAVERKSPIPLKFAVSSPEQFTVDVIKSELQRIGVTLSGEVKVGAPNIKGQKPLFVQRSRPLNDLLAVMLQDSNNLYADNITKTLGANYFNEPGSFINGTEAIKAIVKQKAGINLDLAVLEDGSGLSRNNRVTASQMREVLSYIHNNDSTLKLARLMPVSGNNGTLKYRSSMRKAPIKGAIVAKSGSLFGTYNMMGFGLGSKGERESLFVQFVTDYHPKKANTSKPVESPLTQFEKAYYRQVVDYSYSLERSNNKAQP</sequence>
<dbReference type="Gene3D" id="3.50.80.20">
    <property type="entry name" value="D-Ala-D-Ala carboxypeptidase C, peptidase S13"/>
    <property type="match status" value="1"/>
</dbReference>
<keyword evidence="5" id="KW-1185">Reference proteome</keyword>
<feature type="chain" id="PRO_5001863770" evidence="3">
    <location>
        <begin position="20"/>
        <end position="479"/>
    </location>
</feature>
<evidence type="ECO:0000256" key="1">
    <source>
        <dbReference type="ARBA" id="ARBA00006096"/>
    </source>
</evidence>
<dbReference type="AlphaFoldDB" id="A0A090T240"/>
<dbReference type="EMBL" id="BBMT01000002">
    <property type="protein sequence ID" value="GAL32809.1"/>
    <property type="molecule type" value="Genomic_DNA"/>
</dbReference>
<dbReference type="SUPFAM" id="SSF56601">
    <property type="entry name" value="beta-lactamase/transpeptidase-like"/>
    <property type="match status" value="1"/>
</dbReference>
<organism evidence="4 5">
    <name type="scientific">Vibrio maritimus</name>
    <dbReference type="NCBI Taxonomy" id="990268"/>
    <lineage>
        <taxon>Bacteria</taxon>
        <taxon>Pseudomonadati</taxon>
        <taxon>Pseudomonadota</taxon>
        <taxon>Gammaproteobacteria</taxon>
        <taxon>Vibrionales</taxon>
        <taxon>Vibrionaceae</taxon>
        <taxon>Vibrio</taxon>
    </lineage>
</organism>
<dbReference type="Pfam" id="PF02113">
    <property type="entry name" value="Peptidase_S13"/>
    <property type="match status" value="1"/>
</dbReference>
<dbReference type="Gene3D" id="3.40.710.10">
    <property type="entry name" value="DD-peptidase/beta-lactamase superfamily"/>
    <property type="match status" value="1"/>
</dbReference>